<dbReference type="SUPFAM" id="SSF103481">
    <property type="entry name" value="Multidrug resistance efflux transporter EmrE"/>
    <property type="match status" value="1"/>
</dbReference>
<feature type="transmembrane region" description="Helical" evidence="6">
    <location>
        <begin position="76"/>
        <end position="94"/>
    </location>
</feature>
<dbReference type="RefSeq" id="WP_302882658.1">
    <property type="nucleotide sequence ID" value="NZ_JAUMIT010000001.1"/>
</dbReference>
<feature type="domain" description="EamA" evidence="7">
    <location>
        <begin position="17"/>
        <end position="146"/>
    </location>
</feature>
<dbReference type="PANTHER" id="PTHR32322">
    <property type="entry name" value="INNER MEMBRANE TRANSPORTER"/>
    <property type="match status" value="1"/>
</dbReference>
<dbReference type="PANTHER" id="PTHR32322:SF18">
    <property type="entry name" value="S-ADENOSYLMETHIONINE_S-ADENOSYLHOMOCYSTEINE TRANSPORTER"/>
    <property type="match status" value="1"/>
</dbReference>
<feature type="transmembrane region" description="Helical" evidence="6">
    <location>
        <begin position="279"/>
        <end position="297"/>
    </location>
</feature>
<keyword evidence="9" id="KW-1185">Reference proteome</keyword>
<reference evidence="8" key="1">
    <citation type="submission" date="2023-07" db="EMBL/GenBank/DDBJ databases">
        <title>Wenyingzhuangia sp. chi5 genome sequencing and assembly.</title>
        <authorList>
            <person name="Park S."/>
        </authorList>
    </citation>
    <scope>NUCLEOTIDE SEQUENCE</scope>
    <source>
        <strain evidence="8">Chi5</strain>
    </source>
</reference>
<dbReference type="InterPro" id="IPR000620">
    <property type="entry name" value="EamA_dom"/>
</dbReference>
<keyword evidence="5 6" id="KW-0472">Membrane</keyword>
<dbReference type="InterPro" id="IPR050638">
    <property type="entry name" value="AA-Vitamin_Transporters"/>
</dbReference>
<feature type="transmembrane region" description="Helical" evidence="6">
    <location>
        <begin position="254"/>
        <end position="273"/>
    </location>
</feature>
<accession>A0ABT8VN64</accession>
<evidence type="ECO:0000256" key="2">
    <source>
        <dbReference type="ARBA" id="ARBA00022475"/>
    </source>
</evidence>
<proteinExistence type="predicted"/>
<feature type="transmembrane region" description="Helical" evidence="6">
    <location>
        <begin position="100"/>
        <end position="122"/>
    </location>
</feature>
<sequence length="315" mass="35095">MQTTETKPHTRNEKILLIAMILSMCTWGTSWTCAKVLGTYTNALNLSLMRFILVPLTLIPLTYFAKIKVNVNKKGWFHIVGASIFILLYTLFFFRGVHEGFPGAGGVLVTTINPIFAYIIGLVISKILPSKQEYLGLLFGFLAGMVLLKVWDNTAAILDVGNVYFLLAAFVWAVMSKISSHANKFGNAIGFSLWTHITAAIILAYFVDFKEFQQLLTTADTKFWLNILYFGIVNSALATTCFLYVTARIGAEKASTYIFIVPSTAVLTSFIFIGEQILWNTVVGGVLGILAVFIINGKFNRKKKKKINVMRNIAR</sequence>
<feature type="transmembrane region" description="Helical" evidence="6">
    <location>
        <begin position="227"/>
        <end position="247"/>
    </location>
</feature>
<protein>
    <submittedName>
        <fullName evidence="8">DMT family transporter</fullName>
    </submittedName>
</protein>
<feature type="transmembrane region" description="Helical" evidence="6">
    <location>
        <begin position="187"/>
        <end position="207"/>
    </location>
</feature>
<comment type="caution">
    <text evidence="8">The sequence shown here is derived from an EMBL/GenBank/DDBJ whole genome shotgun (WGS) entry which is preliminary data.</text>
</comment>
<feature type="transmembrane region" description="Helical" evidence="6">
    <location>
        <begin position="134"/>
        <end position="151"/>
    </location>
</feature>
<feature type="transmembrane region" description="Helical" evidence="6">
    <location>
        <begin position="15"/>
        <end position="37"/>
    </location>
</feature>
<dbReference type="EMBL" id="JAUMIT010000001">
    <property type="protein sequence ID" value="MDO3693387.1"/>
    <property type="molecule type" value="Genomic_DNA"/>
</dbReference>
<keyword evidence="3 6" id="KW-0812">Transmembrane</keyword>
<evidence type="ECO:0000256" key="4">
    <source>
        <dbReference type="ARBA" id="ARBA00022989"/>
    </source>
</evidence>
<evidence type="ECO:0000256" key="6">
    <source>
        <dbReference type="SAM" id="Phobius"/>
    </source>
</evidence>
<evidence type="ECO:0000313" key="9">
    <source>
        <dbReference type="Proteomes" id="UP001168642"/>
    </source>
</evidence>
<dbReference type="InterPro" id="IPR037185">
    <property type="entry name" value="EmrE-like"/>
</dbReference>
<feature type="transmembrane region" description="Helical" evidence="6">
    <location>
        <begin position="157"/>
        <end position="175"/>
    </location>
</feature>
<keyword evidence="4 6" id="KW-1133">Transmembrane helix</keyword>
<dbReference type="Pfam" id="PF00892">
    <property type="entry name" value="EamA"/>
    <property type="match status" value="2"/>
</dbReference>
<evidence type="ECO:0000256" key="5">
    <source>
        <dbReference type="ARBA" id="ARBA00023136"/>
    </source>
</evidence>
<evidence type="ECO:0000256" key="1">
    <source>
        <dbReference type="ARBA" id="ARBA00004651"/>
    </source>
</evidence>
<organism evidence="8 9">
    <name type="scientific">Wenyingzhuangia gilva</name>
    <dbReference type="NCBI Taxonomy" id="3057677"/>
    <lineage>
        <taxon>Bacteria</taxon>
        <taxon>Pseudomonadati</taxon>
        <taxon>Bacteroidota</taxon>
        <taxon>Flavobacteriia</taxon>
        <taxon>Flavobacteriales</taxon>
        <taxon>Flavobacteriaceae</taxon>
        <taxon>Wenyingzhuangia</taxon>
    </lineage>
</organism>
<keyword evidence="2" id="KW-1003">Cell membrane</keyword>
<evidence type="ECO:0000259" key="7">
    <source>
        <dbReference type="Pfam" id="PF00892"/>
    </source>
</evidence>
<evidence type="ECO:0000313" key="8">
    <source>
        <dbReference type="EMBL" id="MDO3693387.1"/>
    </source>
</evidence>
<comment type="subcellular location">
    <subcellularLocation>
        <location evidence="1">Cell membrane</location>
        <topology evidence="1">Multi-pass membrane protein</topology>
    </subcellularLocation>
</comment>
<feature type="domain" description="EamA" evidence="7">
    <location>
        <begin position="161"/>
        <end position="296"/>
    </location>
</feature>
<dbReference type="Proteomes" id="UP001168642">
    <property type="component" value="Unassembled WGS sequence"/>
</dbReference>
<gene>
    <name evidence="8" type="ORF">QVZ41_00805</name>
</gene>
<evidence type="ECO:0000256" key="3">
    <source>
        <dbReference type="ARBA" id="ARBA00022692"/>
    </source>
</evidence>
<name>A0ABT8VN64_9FLAO</name>
<feature type="transmembrane region" description="Helical" evidence="6">
    <location>
        <begin position="43"/>
        <end position="64"/>
    </location>
</feature>